<organism evidence="1 2">
    <name type="scientific">Zosterops borbonicus</name>
    <dbReference type="NCBI Taxonomy" id="364589"/>
    <lineage>
        <taxon>Eukaryota</taxon>
        <taxon>Metazoa</taxon>
        <taxon>Chordata</taxon>
        <taxon>Craniata</taxon>
        <taxon>Vertebrata</taxon>
        <taxon>Euteleostomi</taxon>
        <taxon>Archelosauria</taxon>
        <taxon>Archosauria</taxon>
        <taxon>Dinosauria</taxon>
        <taxon>Saurischia</taxon>
        <taxon>Theropoda</taxon>
        <taxon>Coelurosauria</taxon>
        <taxon>Aves</taxon>
        <taxon>Neognathae</taxon>
        <taxon>Neoaves</taxon>
        <taxon>Telluraves</taxon>
        <taxon>Australaves</taxon>
        <taxon>Passeriformes</taxon>
        <taxon>Sylvioidea</taxon>
        <taxon>Zosteropidae</taxon>
        <taxon>Zosterops</taxon>
    </lineage>
</organism>
<comment type="caution">
    <text evidence="1">The sequence shown here is derived from an EMBL/GenBank/DDBJ whole genome shotgun (WGS) entry which is preliminary data.</text>
</comment>
<evidence type="ECO:0000313" key="1">
    <source>
        <dbReference type="EMBL" id="TRZ12782.1"/>
    </source>
</evidence>
<name>A0A8K1LGA7_9PASS</name>
<protein>
    <submittedName>
        <fullName evidence="1">Uncharacterized protein</fullName>
    </submittedName>
</protein>
<dbReference type="Proteomes" id="UP000796761">
    <property type="component" value="Unassembled WGS sequence"/>
</dbReference>
<dbReference type="AlphaFoldDB" id="A0A8K1LGA7"/>
<gene>
    <name evidence="1" type="ORF">HGM15179_014338</name>
</gene>
<keyword evidence="2" id="KW-1185">Reference proteome</keyword>
<evidence type="ECO:0000313" key="2">
    <source>
        <dbReference type="Proteomes" id="UP000796761"/>
    </source>
</evidence>
<sequence length="93" mass="9772">MPKAPFDPVESPGWSRVLAGPVDLWGNKPTLELLAHAGAASITAQTSAQLLDFKKSLLGTELEPGFPGIHRELPIITGVSREDVSAPGSLEVS</sequence>
<dbReference type="EMBL" id="SWJQ01000567">
    <property type="protein sequence ID" value="TRZ12782.1"/>
    <property type="molecule type" value="Genomic_DNA"/>
</dbReference>
<dbReference type="OrthoDB" id="10573301at2759"/>
<reference evidence="1" key="1">
    <citation type="submission" date="2019-04" db="EMBL/GenBank/DDBJ databases">
        <title>Genome assembly of Zosterops borbonicus 15179.</title>
        <authorList>
            <person name="Leroy T."/>
            <person name="Anselmetti Y."/>
            <person name="Tilak M.-K."/>
            <person name="Nabholz B."/>
        </authorList>
    </citation>
    <scope>NUCLEOTIDE SEQUENCE</scope>
    <source>
        <strain evidence="1">HGM_15179</strain>
        <tissue evidence="1">Muscle</tissue>
    </source>
</reference>
<accession>A0A8K1LGA7</accession>
<proteinExistence type="predicted"/>